<evidence type="ECO:0000313" key="5">
    <source>
        <dbReference type="Proteomes" id="UP000326340"/>
    </source>
</evidence>
<name>A0A5Q4BV52_9PEZI</name>
<keyword evidence="2" id="KW-0732">Signal</keyword>
<proteinExistence type="predicted"/>
<keyword evidence="5" id="KW-1185">Reference proteome</keyword>
<sequence length="352" mass="38124">MHPATSLLLAGAGIANAYTIASAEPFMRKNIDPVVIPGQYKSHMHTFFGSDAVTINTNSSKELQAGCSTAENPNDYSSYWVPTLYVKNDAGMNPVPFSRFSAYYVSIENAEVAIPQDYKTVAGNSQATKQSDVEELAGIEWFCEGDATEEGKEAAAWPTKTCSTHLQTLLLFHDCVNEKTLESAYSGTQNWKDGFKPANRCPEGMKRMPPLRFSIRYDLRSILPGGWKGTPPFELACGSSFCTHGDFINGWLPEAATNMLKANSKRDFAGVDGPDGKYDAGSKCGAENAKDADPTNGTSDYDESVKLMSGKPQAQHRPALPVSSRLERGQIGPVFDAFERRASSSVANGDAT</sequence>
<dbReference type="EMBL" id="PUHP01000378">
    <property type="protein sequence ID" value="TQN70506.1"/>
    <property type="molecule type" value="Genomic_DNA"/>
</dbReference>
<dbReference type="Proteomes" id="UP000326340">
    <property type="component" value="Unassembled WGS sequence"/>
</dbReference>
<dbReference type="PANTHER" id="PTHR43662:SF12">
    <property type="entry name" value="DUF1996 DOMAIN-CONTAINING PROTEIN-RELATED"/>
    <property type="match status" value="1"/>
</dbReference>
<dbReference type="AlphaFoldDB" id="A0A5Q4BV52"/>
<dbReference type="OrthoDB" id="74764at2759"/>
<protein>
    <recommendedName>
        <fullName evidence="3">DUF1996 domain-containing protein</fullName>
    </recommendedName>
</protein>
<feature type="domain" description="DUF1996" evidence="3">
    <location>
        <begin position="32"/>
        <end position="251"/>
    </location>
</feature>
<dbReference type="InterPro" id="IPR018535">
    <property type="entry name" value="DUF1996"/>
</dbReference>
<feature type="region of interest" description="Disordered" evidence="1">
    <location>
        <begin position="282"/>
        <end position="328"/>
    </location>
</feature>
<organism evidence="4 5">
    <name type="scientific">Colletotrichum shisoi</name>
    <dbReference type="NCBI Taxonomy" id="2078593"/>
    <lineage>
        <taxon>Eukaryota</taxon>
        <taxon>Fungi</taxon>
        <taxon>Dikarya</taxon>
        <taxon>Ascomycota</taxon>
        <taxon>Pezizomycotina</taxon>
        <taxon>Sordariomycetes</taxon>
        <taxon>Hypocreomycetidae</taxon>
        <taxon>Glomerellales</taxon>
        <taxon>Glomerellaceae</taxon>
        <taxon>Colletotrichum</taxon>
        <taxon>Colletotrichum destructivum species complex</taxon>
    </lineage>
</organism>
<evidence type="ECO:0000313" key="4">
    <source>
        <dbReference type="EMBL" id="TQN70506.1"/>
    </source>
</evidence>
<evidence type="ECO:0000259" key="3">
    <source>
        <dbReference type="Pfam" id="PF09362"/>
    </source>
</evidence>
<feature type="chain" id="PRO_5024837203" description="DUF1996 domain-containing protein" evidence="2">
    <location>
        <begin position="24"/>
        <end position="352"/>
    </location>
</feature>
<reference evidence="4 5" key="1">
    <citation type="journal article" date="2019" name="Sci. Rep.">
        <title>Colletotrichum shisoi sp. nov., an anthracnose pathogen of Perilla frutescens in Japan: molecular phylogenetic, morphological and genomic evidence.</title>
        <authorList>
            <person name="Gan P."/>
            <person name="Tsushima A."/>
            <person name="Hiroyama R."/>
            <person name="Narusaka M."/>
            <person name="Takano Y."/>
            <person name="Narusaka Y."/>
            <person name="Kawaradani M."/>
            <person name="Damm U."/>
            <person name="Shirasu K."/>
        </authorList>
    </citation>
    <scope>NUCLEOTIDE SEQUENCE [LARGE SCALE GENOMIC DNA]</scope>
    <source>
        <strain evidence="4 5">PG-2018a</strain>
    </source>
</reference>
<evidence type="ECO:0000256" key="2">
    <source>
        <dbReference type="SAM" id="SignalP"/>
    </source>
</evidence>
<dbReference type="PANTHER" id="PTHR43662">
    <property type="match status" value="1"/>
</dbReference>
<dbReference type="Pfam" id="PF09362">
    <property type="entry name" value="DUF1996"/>
    <property type="match status" value="1"/>
</dbReference>
<comment type="caution">
    <text evidence="4">The sequence shown here is derived from an EMBL/GenBank/DDBJ whole genome shotgun (WGS) entry which is preliminary data.</text>
</comment>
<evidence type="ECO:0000256" key="1">
    <source>
        <dbReference type="SAM" id="MobiDB-lite"/>
    </source>
</evidence>
<accession>A0A5Q4BV52</accession>
<gene>
    <name evidence="4" type="ORF">CSHISOI_04939</name>
</gene>
<feature type="signal peptide" evidence="2">
    <location>
        <begin position="1"/>
        <end position="23"/>
    </location>
</feature>